<evidence type="ECO:0000256" key="4">
    <source>
        <dbReference type="ARBA" id="ARBA00022829"/>
    </source>
</evidence>
<dbReference type="InterPro" id="IPR004107">
    <property type="entry name" value="Integrase_SAM-like_N"/>
</dbReference>
<keyword evidence="7" id="KW-0233">DNA recombination</keyword>
<evidence type="ECO:0000256" key="3">
    <source>
        <dbReference type="ARBA" id="ARBA00022618"/>
    </source>
</evidence>
<dbReference type="InterPro" id="IPR050090">
    <property type="entry name" value="Tyrosine_recombinase_XerCD"/>
</dbReference>
<dbReference type="PANTHER" id="PTHR30349">
    <property type="entry name" value="PHAGE INTEGRASE-RELATED"/>
    <property type="match status" value="1"/>
</dbReference>
<dbReference type="PANTHER" id="PTHR30349:SF77">
    <property type="entry name" value="TYROSINE RECOMBINASE XERC"/>
    <property type="match status" value="1"/>
</dbReference>
<dbReference type="InterPro" id="IPR002104">
    <property type="entry name" value="Integrase_catalytic"/>
</dbReference>
<keyword evidence="13" id="KW-1185">Reference proteome</keyword>
<dbReference type="EMBL" id="AMCK01000003">
    <property type="protein sequence ID" value="EKB46043.1"/>
    <property type="molecule type" value="Genomic_DNA"/>
</dbReference>
<dbReference type="GO" id="GO:0015074">
    <property type="term" value="P:DNA integration"/>
    <property type="evidence" value="ECO:0007669"/>
    <property type="project" value="UniProtKB-KW"/>
</dbReference>
<keyword evidence="8" id="KW-0131">Cell cycle</keyword>
<keyword evidence="4" id="KW-0159">Chromosome partition</keyword>
<dbReference type="GO" id="GO:0003677">
    <property type="term" value="F:DNA binding"/>
    <property type="evidence" value="ECO:0007669"/>
    <property type="project" value="UniProtKB-UniRule"/>
</dbReference>
<dbReference type="InterPro" id="IPR010998">
    <property type="entry name" value="Integrase_recombinase_N"/>
</dbReference>
<dbReference type="AlphaFoldDB" id="K1L657"/>
<comment type="subcellular location">
    <subcellularLocation>
        <location evidence="1">Cytoplasm</location>
    </subcellularLocation>
</comment>
<dbReference type="Gene3D" id="1.10.150.130">
    <property type="match status" value="4"/>
</dbReference>
<evidence type="ECO:0000256" key="6">
    <source>
        <dbReference type="ARBA" id="ARBA00023125"/>
    </source>
</evidence>
<evidence type="ECO:0000259" key="11">
    <source>
        <dbReference type="PROSITE" id="PS51900"/>
    </source>
</evidence>
<evidence type="ECO:0000313" key="13">
    <source>
        <dbReference type="Proteomes" id="UP000004738"/>
    </source>
</evidence>
<feature type="domain" description="Core-binding (CB)" evidence="11">
    <location>
        <begin position="337"/>
        <end position="417"/>
    </location>
</feature>
<dbReference type="RefSeq" id="WP_008404393.1">
    <property type="nucleotide sequence ID" value="NZ_AMCK01000003.1"/>
</dbReference>
<accession>K1L657</accession>
<evidence type="ECO:0000256" key="1">
    <source>
        <dbReference type="ARBA" id="ARBA00004496"/>
    </source>
</evidence>
<dbReference type="PATRIC" id="fig|1224748.3.peg.932"/>
<evidence type="ECO:0000256" key="8">
    <source>
        <dbReference type="ARBA" id="ARBA00023306"/>
    </source>
</evidence>
<dbReference type="InterPro" id="IPR013762">
    <property type="entry name" value="Integrase-like_cat_sf"/>
</dbReference>
<evidence type="ECO:0000259" key="10">
    <source>
        <dbReference type="PROSITE" id="PS51898"/>
    </source>
</evidence>
<organism evidence="12 13">
    <name type="scientific">Solibacillus isronensis B3W22</name>
    <dbReference type="NCBI Taxonomy" id="1224748"/>
    <lineage>
        <taxon>Bacteria</taxon>
        <taxon>Bacillati</taxon>
        <taxon>Bacillota</taxon>
        <taxon>Bacilli</taxon>
        <taxon>Bacillales</taxon>
        <taxon>Caryophanaceae</taxon>
        <taxon>Solibacillus</taxon>
    </lineage>
</organism>
<sequence>MNQKNHMVVNEYLLSLKNANNKESTISVHRCRLQFFFKCRKEEFTEITREDIQKWLKKLQEDLKDRTVQVNVASLRAFYNFCMKMEYIETSPVMEIKKRIYNKEYWVLMKTLPNEENQTVVNEYLKDMKDSGKNVGSIISLRTKLQRFFIAVKKPYFSITAQDIDQWIDKHRDKWSTTTVHNYYYVVRSFFSFCEEKDYIETMPTKKTRWVGKTEKYWEIQQPIANLENREVLNEFLLYLKEEGYTKKTIEVTRSTLQLFFRKRLERFSFITTEEIYLWGNLNVSRKTISRYISYIRSFYRFCVRKGYMEKSPVIYHWAWKATGKNYWVLSKPLVNVRNQEVINEFLLSMKVYNLSEGTIRSYCNFLSRFFHEKEESFETLTSDCILTWLIQYQNEWKARTIRNYLSMLSSFYRFCVEEEYMEKSPIKMQWFPRIPKSIPKYLEKPEVAKVLQVIESENIRNRAIVELFLATGCRVGEVHQLDKAHIDFENRTATVTGKGKKIRKVHFTEKCSLILERYLATRKDQQPYLFVTQGETRLGTASIRKIVGRIGRTAKLIRPLHPHRFRHTFATELLSKGANLSFIADELGHKNLKVTQTYATYTKQEILTMYRKYMG</sequence>
<keyword evidence="3" id="KW-0132">Cell division</keyword>
<protein>
    <submittedName>
        <fullName evidence="12">Tyrosine recombinase XerC</fullName>
    </submittedName>
</protein>
<dbReference type="PROSITE" id="PS51900">
    <property type="entry name" value="CB"/>
    <property type="match status" value="3"/>
</dbReference>
<dbReference type="Pfam" id="PF02899">
    <property type="entry name" value="Phage_int_SAM_1"/>
    <property type="match status" value="1"/>
</dbReference>
<dbReference type="Pfam" id="PF13495">
    <property type="entry name" value="Phage_int_SAM_4"/>
    <property type="match status" value="1"/>
</dbReference>
<feature type="domain" description="Core-binding (CB)" evidence="11">
    <location>
        <begin position="3"/>
        <end position="83"/>
    </location>
</feature>
<evidence type="ECO:0000256" key="9">
    <source>
        <dbReference type="PROSITE-ProRule" id="PRU01248"/>
    </source>
</evidence>
<reference evidence="12 13" key="1">
    <citation type="journal article" date="2012" name="J. Bacteriol.">
        <title>Draft Genome Sequence of Bacillus isronensis Strain B3W22, Isolated from the Upper Atmosphere.</title>
        <authorList>
            <person name="Shivaji S."/>
            <person name="Ara S."/>
            <person name="Singh S.K."/>
            <person name="Bandi S."/>
            <person name="Singh A."/>
            <person name="Pinnaka A.K."/>
        </authorList>
    </citation>
    <scope>NUCLEOTIDE SEQUENCE [LARGE SCALE GENOMIC DNA]</scope>
    <source>
        <strain evidence="12 13">B3W22</strain>
    </source>
</reference>
<keyword evidence="6 9" id="KW-0238">DNA-binding</keyword>
<name>K1L657_9BACL</name>
<dbReference type="SUPFAM" id="SSF56349">
    <property type="entry name" value="DNA breaking-rejoining enzymes"/>
    <property type="match status" value="4"/>
</dbReference>
<evidence type="ECO:0000313" key="12">
    <source>
        <dbReference type="EMBL" id="EKB46043.1"/>
    </source>
</evidence>
<evidence type="ECO:0000256" key="2">
    <source>
        <dbReference type="ARBA" id="ARBA00022490"/>
    </source>
</evidence>
<dbReference type="GO" id="GO:0006310">
    <property type="term" value="P:DNA recombination"/>
    <property type="evidence" value="ECO:0007669"/>
    <property type="project" value="UniProtKB-KW"/>
</dbReference>
<evidence type="ECO:0000256" key="7">
    <source>
        <dbReference type="ARBA" id="ARBA00023172"/>
    </source>
</evidence>
<dbReference type="PROSITE" id="PS51898">
    <property type="entry name" value="TYR_RECOMBINASE"/>
    <property type="match status" value="1"/>
</dbReference>
<dbReference type="InterPro" id="IPR011010">
    <property type="entry name" value="DNA_brk_join_enz"/>
</dbReference>
<proteinExistence type="predicted"/>
<feature type="domain" description="Core-binding (CB)" evidence="11">
    <location>
        <begin position="158"/>
        <end position="304"/>
    </location>
</feature>
<evidence type="ECO:0000256" key="5">
    <source>
        <dbReference type="ARBA" id="ARBA00022908"/>
    </source>
</evidence>
<dbReference type="InterPro" id="IPR044068">
    <property type="entry name" value="CB"/>
</dbReference>
<dbReference type="Pfam" id="PF00589">
    <property type="entry name" value="Phage_integrase"/>
    <property type="match status" value="1"/>
</dbReference>
<dbReference type="Proteomes" id="UP000004738">
    <property type="component" value="Unassembled WGS sequence"/>
</dbReference>
<feature type="domain" description="Tyr recombinase" evidence="10">
    <location>
        <begin position="438"/>
        <end position="612"/>
    </location>
</feature>
<gene>
    <name evidence="12" type="primary">xerC_2</name>
    <name evidence="12" type="ORF">B857_00937</name>
</gene>
<keyword evidence="5" id="KW-0229">DNA integration</keyword>
<comment type="caution">
    <text evidence="12">The sequence shown here is derived from an EMBL/GenBank/DDBJ whole genome shotgun (WGS) entry which is preliminary data.</text>
</comment>
<dbReference type="Gene3D" id="1.10.443.10">
    <property type="entry name" value="Intergrase catalytic core"/>
    <property type="match status" value="1"/>
</dbReference>
<keyword evidence="2" id="KW-0963">Cytoplasm</keyword>